<name>A0A3M7S0H0_BRAPC</name>
<reference evidence="1 2" key="1">
    <citation type="journal article" date="2018" name="Sci. Rep.">
        <title>Genomic signatures of local adaptation to the degree of environmental predictability in rotifers.</title>
        <authorList>
            <person name="Franch-Gras L."/>
            <person name="Hahn C."/>
            <person name="Garcia-Roger E.M."/>
            <person name="Carmona M.J."/>
            <person name="Serra M."/>
            <person name="Gomez A."/>
        </authorList>
    </citation>
    <scope>NUCLEOTIDE SEQUENCE [LARGE SCALE GENOMIC DNA]</scope>
    <source>
        <strain evidence="1">HYR1</strain>
    </source>
</reference>
<sequence>MNFIPKSLENFKKLISKAKLANYITLLKLYVNKMLNNFLLIKFLFKFNIRNNQNILKYSFKGNIRSKRIINILSVISFRFSRLKIKIYQLHSGQHCEVLFKKFKKFKKKVLS</sequence>
<keyword evidence="2" id="KW-1185">Reference proteome</keyword>
<dbReference type="AlphaFoldDB" id="A0A3M7S0H0"/>
<proteinExistence type="predicted"/>
<protein>
    <submittedName>
        <fullName evidence="1">Uncharacterized protein</fullName>
    </submittedName>
</protein>
<dbReference type="Proteomes" id="UP000276133">
    <property type="component" value="Unassembled WGS sequence"/>
</dbReference>
<evidence type="ECO:0000313" key="1">
    <source>
        <dbReference type="EMBL" id="RNA29128.1"/>
    </source>
</evidence>
<evidence type="ECO:0000313" key="2">
    <source>
        <dbReference type="Proteomes" id="UP000276133"/>
    </source>
</evidence>
<dbReference type="EMBL" id="REGN01002275">
    <property type="protein sequence ID" value="RNA29128.1"/>
    <property type="molecule type" value="Genomic_DNA"/>
</dbReference>
<comment type="caution">
    <text evidence="1">The sequence shown here is derived from an EMBL/GenBank/DDBJ whole genome shotgun (WGS) entry which is preliminary data.</text>
</comment>
<gene>
    <name evidence="1" type="ORF">BpHYR1_038911</name>
</gene>
<organism evidence="1 2">
    <name type="scientific">Brachionus plicatilis</name>
    <name type="common">Marine rotifer</name>
    <name type="synonym">Brachionus muelleri</name>
    <dbReference type="NCBI Taxonomy" id="10195"/>
    <lineage>
        <taxon>Eukaryota</taxon>
        <taxon>Metazoa</taxon>
        <taxon>Spiralia</taxon>
        <taxon>Gnathifera</taxon>
        <taxon>Rotifera</taxon>
        <taxon>Eurotatoria</taxon>
        <taxon>Monogononta</taxon>
        <taxon>Pseudotrocha</taxon>
        <taxon>Ploima</taxon>
        <taxon>Brachionidae</taxon>
        <taxon>Brachionus</taxon>
    </lineage>
</organism>
<accession>A0A3M7S0H0</accession>